<dbReference type="NCBIfam" id="NF033711">
    <property type="entry name" value="T9SS_PorQ"/>
    <property type="match status" value="1"/>
</dbReference>
<evidence type="ECO:0000313" key="2">
    <source>
        <dbReference type="EMBL" id="TCJ12013.1"/>
    </source>
</evidence>
<reference evidence="2 3" key="1">
    <citation type="submission" date="2019-03" db="EMBL/GenBank/DDBJ databases">
        <authorList>
            <person name="Kim M.K.M."/>
        </authorList>
    </citation>
    <scope>NUCLEOTIDE SEQUENCE [LARGE SCALE GENOMIC DNA]</scope>
    <source>
        <strain evidence="2 3">17J68-12</strain>
    </source>
</reference>
<evidence type="ECO:0000313" key="3">
    <source>
        <dbReference type="Proteomes" id="UP000295334"/>
    </source>
</evidence>
<gene>
    <name evidence="2" type="primary">porQ</name>
    <name evidence="2" type="ORF">EPD60_15765</name>
</gene>
<dbReference type="OrthoDB" id="9809953at2"/>
<dbReference type="Proteomes" id="UP000295334">
    <property type="component" value="Unassembled WGS sequence"/>
</dbReference>
<proteinExistence type="predicted"/>
<evidence type="ECO:0000256" key="1">
    <source>
        <dbReference type="SAM" id="SignalP"/>
    </source>
</evidence>
<keyword evidence="1" id="KW-0732">Signal</keyword>
<name>A0A4R1B7V7_9BACT</name>
<comment type="caution">
    <text evidence="2">The sequence shown here is derived from an EMBL/GenBank/DDBJ whole genome shotgun (WGS) entry which is preliminary data.</text>
</comment>
<protein>
    <submittedName>
        <fullName evidence="2">Type IX secretion system protein PorQ</fullName>
    </submittedName>
</protein>
<dbReference type="NCBIfam" id="NF033709">
    <property type="entry name" value="PorV_fam"/>
    <property type="match status" value="1"/>
</dbReference>
<dbReference type="RefSeq" id="WP_131450490.1">
    <property type="nucleotide sequence ID" value="NZ_SJZI01000052.1"/>
</dbReference>
<organism evidence="2 3">
    <name type="scientific">Flaviaesturariibacter flavus</name>
    <dbReference type="NCBI Taxonomy" id="2502780"/>
    <lineage>
        <taxon>Bacteria</taxon>
        <taxon>Pseudomonadati</taxon>
        <taxon>Bacteroidota</taxon>
        <taxon>Chitinophagia</taxon>
        <taxon>Chitinophagales</taxon>
        <taxon>Chitinophagaceae</taxon>
        <taxon>Flaviaestuariibacter</taxon>
    </lineage>
</organism>
<feature type="signal peptide" evidence="1">
    <location>
        <begin position="1"/>
        <end position="26"/>
    </location>
</feature>
<feature type="chain" id="PRO_5021020248" evidence="1">
    <location>
        <begin position="27"/>
        <end position="346"/>
    </location>
</feature>
<keyword evidence="3" id="KW-1185">Reference proteome</keyword>
<sequence>MLPPVRLRKLTPFALLFLIASPRLSAQTVGGSTVYNFLNLPATPALSAAGGVNVSYNGGDVGLALNNPALLDPSLHSQVSANFNAFFAATKAYQLGGVYYAKKWNTTFGGGLFFVDYGSLPQGDIYGNELGNFHPTDFSFQVSAARSYGERWRYGLTAKVIRSSFGSYRSTGLAFDLGLHYADTARRFSAGLTARNMGGQLSGYGGSREDLPFDLQAGVTKRLARAPFGFSLTAQHINGFNTTYNDGNFNAENGFTGKDGFAAKLFNHFVLASHLYLGRNFEVTFGYNFLRRYELNVGSSGNGLNGFSTGFRARFNRLQVQYARAYFQRGNAYNQLGLQLPLQRRV</sequence>
<accession>A0A4R1B7V7</accession>
<dbReference type="EMBL" id="SJZI01000052">
    <property type="protein sequence ID" value="TCJ12013.1"/>
    <property type="molecule type" value="Genomic_DNA"/>
</dbReference>
<dbReference type="AlphaFoldDB" id="A0A4R1B7V7"/>